<reference evidence="3" key="2">
    <citation type="submission" date="2021-08" db="EMBL/GenBank/DDBJ databases">
        <authorList>
            <person name="Gostincar C."/>
            <person name="Sun X."/>
            <person name="Song Z."/>
            <person name="Gunde-Cimerman N."/>
        </authorList>
    </citation>
    <scope>NUCLEOTIDE SEQUENCE</scope>
    <source>
        <strain evidence="3">EXF-9298</strain>
    </source>
</reference>
<dbReference type="Proteomes" id="UP000729357">
    <property type="component" value="Unassembled WGS sequence"/>
</dbReference>
<name>A0A9P8FJH2_AURME</name>
<evidence type="ECO:0000256" key="1">
    <source>
        <dbReference type="SAM" id="MobiDB-lite"/>
    </source>
</evidence>
<keyword evidence="4" id="KW-1185">Reference proteome</keyword>
<feature type="compositionally biased region" description="Basic residues" evidence="1">
    <location>
        <begin position="535"/>
        <end position="547"/>
    </location>
</feature>
<feature type="compositionally biased region" description="Basic and acidic residues" evidence="1">
    <location>
        <begin position="552"/>
        <end position="565"/>
    </location>
</feature>
<gene>
    <name evidence="3" type="ORF">KCU98_g11632</name>
</gene>
<dbReference type="AlphaFoldDB" id="A0A9P8FJH2"/>
<protein>
    <recommendedName>
        <fullName evidence="2">DUF7905 domain-containing protein</fullName>
    </recommendedName>
</protein>
<feature type="domain" description="DUF7905" evidence="2">
    <location>
        <begin position="603"/>
        <end position="883"/>
    </location>
</feature>
<evidence type="ECO:0000259" key="2">
    <source>
        <dbReference type="Pfam" id="PF25482"/>
    </source>
</evidence>
<comment type="caution">
    <text evidence="3">The sequence shown here is derived from an EMBL/GenBank/DDBJ whole genome shotgun (WGS) entry which is preliminary data.</text>
</comment>
<organism evidence="3 4">
    <name type="scientific">Aureobasidium melanogenum</name>
    <name type="common">Aureobasidium pullulans var. melanogenum</name>
    <dbReference type="NCBI Taxonomy" id="46634"/>
    <lineage>
        <taxon>Eukaryota</taxon>
        <taxon>Fungi</taxon>
        <taxon>Dikarya</taxon>
        <taxon>Ascomycota</taxon>
        <taxon>Pezizomycotina</taxon>
        <taxon>Dothideomycetes</taxon>
        <taxon>Dothideomycetidae</taxon>
        <taxon>Dothideales</taxon>
        <taxon>Saccotheciaceae</taxon>
        <taxon>Aureobasidium</taxon>
    </lineage>
</organism>
<evidence type="ECO:0000313" key="3">
    <source>
        <dbReference type="EMBL" id="KAG9975006.1"/>
    </source>
</evidence>
<reference evidence="3" key="1">
    <citation type="journal article" date="2021" name="J Fungi (Basel)">
        <title>Virulence traits and population genomics of the black yeast Aureobasidium melanogenum.</title>
        <authorList>
            <person name="Cernosa A."/>
            <person name="Sun X."/>
            <person name="Gostincar C."/>
            <person name="Fang C."/>
            <person name="Gunde-Cimerman N."/>
            <person name="Song Z."/>
        </authorList>
    </citation>
    <scope>NUCLEOTIDE SEQUENCE</scope>
    <source>
        <strain evidence="3">EXF-9298</strain>
    </source>
</reference>
<feature type="compositionally biased region" description="Polar residues" evidence="1">
    <location>
        <begin position="567"/>
        <end position="586"/>
    </location>
</feature>
<feature type="region of interest" description="Disordered" evidence="1">
    <location>
        <begin position="531"/>
        <end position="586"/>
    </location>
</feature>
<feature type="region of interest" description="Disordered" evidence="1">
    <location>
        <begin position="383"/>
        <end position="406"/>
    </location>
</feature>
<feature type="region of interest" description="Disordered" evidence="1">
    <location>
        <begin position="115"/>
        <end position="137"/>
    </location>
</feature>
<sequence>MASTFVYSTVWKFLEPDELITMFGEMVQDANVRCTYMPDKQIFRIEFPEPGHDQTYFKFVDLCNEYINEHQDGPQDVMTDPKIFRPPEMGGDANAEDELDELLREDDVLDDEALIDVGGPSSEHEEEDKPLWSPKDPSTDIALVLPDRLLQEIAQDTTCSLELSVEKACIFITNATASKIQTVTKRLDNIERSSHRPRVDSHFMRTEKEANALLQLHRLQHLQDGTLLQTLTPEEQRTIHMLPRQRVVRLMRPDSNGRLSVFSSQPSNYTHSPELVQRFESMPLPHFIREGTHDPLVTFVDNSVEEWVQGTIDSAPEEGDLLSGGIESLSLGDGSEVLRPVPAPFRQQAEYPILDLGFPEEVEFESRPDSSHAEARPDTNFLIDYEGRPRSPAQATEGPAYVPPPGSAYSPSLVGSTQSRKAAGIKFADKLLRAPWDVAPARPTQVDWNVQPAIGYTGDDTIEPFPPLGTQAPKPRVQRVQSIPSCTLAAPPGLSTQPGQYSHMVLPEAEEPNDVVERIQVEDEVATRRYFNTTAHRKPKSRVKGKPSKQSFKVELDLPDWDPRLNKQPSNSNQTQPKASHVQATPTPQAKPLILPECSSDLLQLLDCARAYRGHLDMEISIGRILIEGLRGPEAKEFAASKAMSSKRMAAGIKEHLTSDKESVLHFVERLTSSTVEACQIPTPQLFHQDATEASWYEFHCEDKYHNHLIVKVMGPDDAEVEFVPTTLGQIFFHYPKRRWDARFAVQGREPYTHHKAITEFLRKLSAEVRDSKDGRFVDLRFLVTSDLKISSAYTKKRLSFQHISNDRITLHLTEVQDLNRGWMRDNTSLHQLASRERTEMIAAGRFWFEAKLSISSKSHFDQNLKTKIGDDAAWNAKDVLDDKMLFDVQDVVDRVVIRMDGVGVQNVGWRGNEADMIDLEEWEQKNKMTGRIDYW</sequence>
<dbReference type="Pfam" id="PF25482">
    <property type="entry name" value="DUF7905"/>
    <property type="match status" value="1"/>
</dbReference>
<evidence type="ECO:0000313" key="4">
    <source>
        <dbReference type="Proteomes" id="UP000729357"/>
    </source>
</evidence>
<feature type="non-terminal residue" evidence="3">
    <location>
        <position position="936"/>
    </location>
</feature>
<proteinExistence type="predicted"/>
<accession>A0A9P8FJH2</accession>
<dbReference type="InterPro" id="IPR057227">
    <property type="entry name" value="DUF7905"/>
</dbReference>
<dbReference type="EMBL" id="JAHFXS010001892">
    <property type="protein sequence ID" value="KAG9975006.1"/>
    <property type="molecule type" value="Genomic_DNA"/>
</dbReference>